<dbReference type="Gene3D" id="3.40.190.10">
    <property type="entry name" value="Periplasmic binding protein-like II"/>
    <property type="match status" value="1"/>
</dbReference>
<dbReference type="GO" id="GO:0043190">
    <property type="term" value="C:ATP-binding cassette (ABC) transporter complex"/>
    <property type="evidence" value="ECO:0007669"/>
    <property type="project" value="InterPro"/>
</dbReference>
<dbReference type="SUPFAM" id="SSF53850">
    <property type="entry name" value="Periplasmic binding protein-like II"/>
    <property type="match status" value="1"/>
</dbReference>
<comment type="caution">
    <text evidence="4">The sequence shown here is derived from an EMBL/GenBank/DDBJ whole genome shotgun (WGS) entry which is preliminary data.</text>
</comment>
<dbReference type="EMBL" id="MUYV01000001">
    <property type="protein sequence ID" value="OOS26570.1"/>
    <property type="molecule type" value="Genomic_DNA"/>
</dbReference>
<evidence type="ECO:0000256" key="2">
    <source>
        <dbReference type="SAM" id="SignalP"/>
    </source>
</evidence>
<dbReference type="AlphaFoldDB" id="A0A1T0CW22"/>
<name>A0A1T0CW22_9GAMM</name>
<organism evidence="4 5">
    <name type="scientific">Moraxella porci DSM 25326</name>
    <dbReference type="NCBI Taxonomy" id="573983"/>
    <lineage>
        <taxon>Bacteria</taxon>
        <taxon>Pseudomonadati</taxon>
        <taxon>Pseudomonadota</taxon>
        <taxon>Gammaproteobacteria</taxon>
        <taxon>Moraxellales</taxon>
        <taxon>Moraxellaceae</taxon>
        <taxon>Moraxella</taxon>
    </lineage>
</organism>
<dbReference type="InterPro" id="IPR030678">
    <property type="entry name" value="Peptide/Ni-bd"/>
</dbReference>
<evidence type="ECO:0000313" key="4">
    <source>
        <dbReference type="EMBL" id="OOS26570.1"/>
    </source>
</evidence>
<feature type="chain" id="PRO_5011961607" description="Solute-binding protein family 5 domain-containing protein" evidence="2">
    <location>
        <begin position="34"/>
        <end position="648"/>
    </location>
</feature>
<dbReference type="PIRSF" id="PIRSF002741">
    <property type="entry name" value="MppA"/>
    <property type="match status" value="1"/>
</dbReference>
<protein>
    <recommendedName>
        <fullName evidence="3">Solute-binding protein family 5 domain-containing protein</fullName>
    </recommendedName>
</protein>
<proteinExistence type="predicted"/>
<dbReference type="STRING" id="573983.B0681_01445"/>
<evidence type="ECO:0000256" key="1">
    <source>
        <dbReference type="ARBA" id="ARBA00022729"/>
    </source>
</evidence>
<dbReference type="Gene3D" id="3.10.105.10">
    <property type="entry name" value="Dipeptide-binding Protein, Domain 3"/>
    <property type="match status" value="1"/>
</dbReference>
<dbReference type="GO" id="GO:0015833">
    <property type="term" value="P:peptide transport"/>
    <property type="evidence" value="ECO:0007669"/>
    <property type="project" value="TreeGrafter"/>
</dbReference>
<keyword evidence="5" id="KW-1185">Reference proteome</keyword>
<dbReference type="Pfam" id="PF00496">
    <property type="entry name" value="SBP_bac_5"/>
    <property type="match status" value="1"/>
</dbReference>
<dbReference type="PANTHER" id="PTHR30290">
    <property type="entry name" value="PERIPLASMIC BINDING COMPONENT OF ABC TRANSPORTER"/>
    <property type="match status" value="1"/>
</dbReference>
<dbReference type="CDD" id="cd08497">
    <property type="entry name" value="MbnE-like"/>
    <property type="match status" value="1"/>
</dbReference>
<dbReference type="InterPro" id="IPR039424">
    <property type="entry name" value="SBP_5"/>
</dbReference>
<reference evidence="4 5" key="1">
    <citation type="submission" date="2017-02" db="EMBL/GenBank/DDBJ databases">
        <title>Draft genome sequence of Moraxella porci CCUG 54912T type strain.</title>
        <authorList>
            <person name="Salva-Serra F."/>
            <person name="Engstrom-Jakobsson H."/>
            <person name="Thorell K."/>
            <person name="Jaen-Luchoro D."/>
            <person name="Gonzales-Siles L."/>
            <person name="Karlsson R."/>
            <person name="Yazdan S."/>
            <person name="Boulund F."/>
            <person name="Johnning A."/>
            <person name="Engstrand L."/>
            <person name="Kristiansson E."/>
            <person name="Moore E."/>
        </authorList>
    </citation>
    <scope>NUCLEOTIDE SEQUENCE [LARGE SCALE GENOMIC DNA]</scope>
    <source>
        <strain evidence="4 5">CCUG 54912</strain>
    </source>
</reference>
<feature type="signal peptide" evidence="2">
    <location>
        <begin position="1"/>
        <end position="33"/>
    </location>
</feature>
<dbReference type="GO" id="GO:1904680">
    <property type="term" value="F:peptide transmembrane transporter activity"/>
    <property type="evidence" value="ECO:0007669"/>
    <property type="project" value="TreeGrafter"/>
</dbReference>
<dbReference type="GO" id="GO:0042884">
    <property type="term" value="P:microcin transport"/>
    <property type="evidence" value="ECO:0007669"/>
    <property type="project" value="TreeGrafter"/>
</dbReference>
<evidence type="ECO:0000259" key="3">
    <source>
        <dbReference type="Pfam" id="PF00496"/>
    </source>
</evidence>
<feature type="domain" description="Solute-binding protein family 5" evidence="3">
    <location>
        <begin position="152"/>
        <end position="559"/>
    </location>
</feature>
<dbReference type="GO" id="GO:0030288">
    <property type="term" value="C:outer membrane-bounded periplasmic space"/>
    <property type="evidence" value="ECO:0007669"/>
    <property type="project" value="TreeGrafter"/>
</dbReference>
<sequence length="648" mass="72644">MNQLMNQHHKPRAKQVFGSWFLLCVIGATTVVAGCTDSKQTTDGQAVIVQSDTKDSLDLSADKLSPTIRRNHLNSGVITSSVLTVNNDAKYDQATHLPYANPDAPKGGVLSMSAIGMFNSLNSFIDQGIPATGTFYLYDTLMAGSLDEAYVLYPQLANAVTHNPDDDSWIIYHIHPKAKFWDGSAVTAEDVKATFEAILTKGLMSWRGFLGGIEAIEVLDRHRVKFYFNQTASADLGASVGLMPIFAKADIDQRFDQVGLVPLMGSGAYQLELAEPSRRVRYVRDPEYWGVDVMVNRGRFNFDVIEYQYFADEAVAFEAFKTGQYRFRIENDIKRWATFDQANTRMGVIQKVSLTNQNPVLMQGLVMNLRRPLFADKRVRQAMNLAFDFEWTNQQLLYGEYQRLTSYFFGSPLQAMGKPSAKELAVLQELPLNLDEQSAIMGVPIQPVSTADGINRDNLLKARALLLDAGFTYHDGKLHDKDGQAVRLEILVQDDQYQAVLLPYITHLKRLGIDARLRRMDGSSYLHAKRAYEFDMIIDSFMQGNSPGAEQGYLWGSASADEAGNQNTIGIKSAAIDAVIVKLGKATSRQEIELYAKVLDRLLLAGEYMIPWYGKNSTDILYYQGYHHPTRPPTSSIGLDYWWYQPTD</sequence>
<keyword evidence="1 2" id="KW-0732">Signal</keyword>
<accession>A0A1T0CW22</accession>
<gene>
    <name evidence="4" type="ORF">B0681_01445</name>
</gene>
<dbReference type="InterPro" id="IPR000914">
    <property type="entry name" value="SBP_5_dom"/>
</dbReference>
<evidence type="ECO:0000313" key="5">
    <source>
        <dbReference type="Proteomes" id="UP000190683"/>
    </source>
</evidence>
<dbReference type="PANTHER" id="PTHR30290:SF64">
    <property type="entry name" value="ABC TRANSPORTER PERIPLASMIC BINDING PROTEIN"/>
    <property type="match status" value="1"/>
</dbReference>
<dbReference type="Proteomes" id="UP000190683">
    <property type="component" value="Unassembled WGS sequence"/>
</dbReference>